<gene>
    <name evidence="1" type="ORF">SAMN04490197_4641</name>
</gene>
<name>A0A8B3Y2Q0_9PSED</name>
<dbReference type="Proteomes" id="UP000183653">
    <property type="component" value="Chromosome I"/>
</dbReference>
<sequence>MERARFLNVNTICLAKLLSGLVYELKDAQIIFRAC</sequence>
<organism evidence="1 2">
    <name type="scientific">Pseudomonas orientalis</name>
    <dbReference type="NCBI Taxonomy" id="76758"/>
    <lineage>
        <taxon>Bacteria</taxon>
        <taxon>Pseudomonadati</taxon>
        <taxon>Pseudomonadota</taxon>
        <taxon>Gammaproteobacteria</taxon>
        <taxon>Pseudomonadales</taxon>
        <taxon>Pseudomonadaceae</taxon>
        <taxon>Pseudomonas</taxon>
    </lineage>
</organism>
<evidence type="ECO:0000313" key="1">
    <source>
        <dbReference type="EMBL" id="SDU29467.1"/>
    </source>
</evidence>
<proteinExistence type="predicted"/>
<accession>A0A8B3Y2Q0</accession>
<keyword evidence="2" id="KW-1185">Reference proteome</keyword>
<evidence type="ECO:0000313" key="2">
    <source>
        <dbReference type="Proteomes" id="UP000183653"/>
    </source>
</evidence>
<reference evidence="1 2" key="1">
    <citation type="submission" date="2016-10" db="EMBL/GenBank/DDBJ databases">
        <authorList>
            <person name="Varghese N."/>
            <person name="Submissions S."/>
        </authorList>
    </citation>
    <scope>NUCLEOTIDE SEQUENCE [LARGE SCALE GENOMIC DNA]</scope>
    <source>
        <strain evidence="1 2">BS2775</strain>
    </source>
</reference>
<protein>
    <submittedName>
        <fullName evidence="1">Uncharacterized protein</fullName>
    </submittedName>
</protein>
<dbReference type="EMBL" id="LT629782">
    <property type="protein sequence ID" value="SDU29467.1"/>
    <property type="molecule type" value="Genomic_DNA"/>
</dbReference>
<dbReference type="AlphaFoldDB" id="A0A8B3Y2Q0"/>